<dbReference type="InterPro" id="IPR050482">
    <property type="entry name" value="Sensor_HK_TwoCompSys"/>
</dbReference>
<feature type="domain" description="Histidine kinase/HSP90-like ATPase" evidence="10">
    <location>
        <begin position="302"/>
        <end position="398"/>
    </location>
</feature>
<keyword evidence="4" id="KW-0808">Transferase</keyword>
<dbReference type="Gene3D" id="1.20.5.1930">
    <property type="match status" value="1"/>
</dbReference>
<dbReference type="Proteomes" id="UP001500622">
    <property type="component" value="Unassembled WGS sequence"/>
</dbReference>
<gene>
    <name evidence="11" type="ORF">GCM10023169_31510</name>
</gene>
<dbReference type="PANTHER" id="PTHR24421">
    <property type="entry name" value="NITRATE/NITRITE SENSOR PROTEIN NARX-RELATED"/>
    <property type="match status" value="1"/>
</dbReference>
<dbReference type="Gene3D" id="3.30.565.10">
    <property type="entry name" value="Histidine kinase-like ATPase, C-terminal domain"/>
    <property type="match status" value="1"/>
</dbReference>
<evidence type="ECO:0000313" key="12">
    <source>
        <dbReference type="Proteomes" id="UP001500622"/>
    </source>
</evidence>
<dbReference type="SUPFAM" id="SSF55874">
    <property type="entry name" value="ATPase domain of HSP90 chaperone/DNA topoisomerase II/histidine kinase"/>
    <property type="match status" value="1"/>
</dbReference>
<keyword evidence="9" id="KW-0812">Transmembrane</keyword>
<keyword evidence="12" id="KW-1185">Reference proteome</keyword>
<keyword evidence="5" id="KW-0547">Nucleotide-binding</keyword>
<dbReference type="InterPro" id="IPR036890">
    <property type="entry name" value="HATPase_C_sf"/>
</dbReference>
<keyword evidence="9" id="KW-0472">Membrane</keyword>
<comment type="catalytic activity">
    <reaction evidence="1">
        <text>ATP + protein L-histidine = ADP + protein N-phospho-L-histidine.</text>
        <dbReference type="EC" id="2.7.13.3"/>
    </reaction>
</comment>
<keyword evidence="8" id="KW-0902">Two-component regulatory system</keyword>
<dbReference type="GO" id="GO:0016301">
    <property type="term" value="F:kinase activity"/>
    <property type="evidence" value="ECO:0007669"/>
    <property type="project" value="UniProtKB-KW"/>
</dbReference>
<dbReference type="SMART" id="SM00387">
    <property type="entry name" value="HATPase_c"/>
    <property type="match status" value="1"/>
</dbReference>
<feature type="transmembrane region" description="Helical" evidence="9">
    <location>
        <begin position="129"/>
        <end position="149"/>
    </location>
</feature>
<evidence type="ECO:0000256" key="2">
    <source>
        <dbReference type="ARBA" id="ARBA00012438"/>
    </source>
</evidence>
<keyword evidence="6 11" id="KW-0418">Kinase</keyword>
<organism evidence="11 12">
    <name type="scientific">Georgenia halophila</name>
    <dbReference type="NCBI Taxonomy" id="620889"/>
    <lineage>
        <taxon>Bacteria</taxon>
        <taxon>Bacillati</taxon>
        <taxon>Actinomycetota</taxon>
        <taxon>Actinomycetes</taxon>
        <taxon>Micrococcales</taxon>
        <taxon>Bogoriellaceae</taxon>
        <taxon>Georgenia</taxon>
    </lineage>
</organism>
<dbReference type="Pfam" id="PF02518">
    <property type="entry name" value="HATPase_c"/>
    <property type="match status" value="1"/>
</dbReference>
<reference evidence="12" key="1">
    <citation type="journal article" date="2019" name="Int. J. Syst. Evol. Microbiol.">
        <title>The Global Catalogue of Microorganisms (GCM) 10K type strain sequencing project: providing services to taxonomists for standard genome sequencing and annotation.</title>
        <authorList>
            <consortium name="The Broad Institute Genomics Platform"/>
            <consortium name="The Broad Institute Genome Sequencing Center for Infectious Disease"/>
            <person name="Wu L."/>
            <person name="Ma J."/>
        </authorList>
    </citation>
    <scope>NUCLEOTIDE SEQUENCE [LARGE SCALE GENOMIC DNA]</scope>
    <source>
        <strain evidence="12">JCM 17810</strain>
    </source>
</reference>
<evidence type="ECO:0000256" key="7">
    <source>
        <dbReference type="ARBA" id="ARBA00022840"/>
    </source>
</evidence>
<dbReference type="CDD" id="cd16917">
    <property type="entry name" value="HATPase_UhpB-NarQ-NarX-like"/>
    <property type="match status" value="1"/>
</dbReference>
<evidence type="ECO:0000256" key="9">
    <source>
        <dbReference type="SAM" id="Phobius"/>
    </source>
</evidence>
<keyword evidence="9" id="KW-1133">Transmembrane helix</keyword>
<evidence type="ECO:0000256" key="8">
    <source>
        <dbReference type="ARBA" id="ARBA00023012"/>
    </source>
</evidence>
<keyword evidence="7" id="KW-0067">ATP-binding</keyword>
<accession>A0ABP8LHS2</accession>
<protein>
    <recommendedName>
        <fullName evidence="2">histidine kinase</fullName>
        <ecNumber evidence="2">2.7.13.3</ecNumber>
    </recommendedName>
</protein>
<dbReference type="EC" id="2.7.13.3" evidence="2"/>
<feature type="transmembrane region" description="Helical" evidence="9">
    <location>
        <begin position="38"/>
        <end position="59"/>
    </location>
</feature>
<evidence type="ECO:0000256" key="4">
    <source>
        <dbReference type="ARBA" id="ARBA00022679"/>
    </source>
</evidence>
<name>A0ABP8LHS2_9MICO</name>
<evidence type="ECO:0000256" key="5">
    <source>
        <dbReference type="ARBA" id="ARBA00022741"/>
    </source>
</evidence>
<dbReference type="InterPro" id="IPR011712">
    <property type="entry name" value="Sig_transdc_His_kin_sub3_dim/P"/>
</dbReference>
<evidence type="ECO:0000256" key="1">
    <source>
        <dbReference type="ARBA" id="ARBA00000085"/>
    </source>
</evidence>
<keyword evidence="3" id="KW-0597">Phosphoprotein</keyword>
<evidence type="ECO:0000256" key="3">
    <source>
        <dbReference type="ARBA" id="ARBA00022553"/>
    </source>
</evidence>
<dbReference type="Pfam" id="PF07730">
    <property type="entry name" value="HisKA_3"/>
    <property type="match status" value="1"/>
</dbReference>
<dbReference type="PANTHER" id="PTHR24421:SF10">
    <property type="entry name" value="NITRATE_NITRITE SENSOR PROTEIN NARQ"/>
    <property type="match status" value="1"/>
</dbReference>
<evidence type="ECO:0000313" key="11">
    <source>
        <dbReference type="EMBL" id="GAA4429315.1"/>
    </source>
</evidence>
<feature type="transmembrane region" description="Helical" evidence="9">
    <location>
        <begin position="98"/>
        <end position="117"/>
    </location>
</feature>
<feature type="transmembrane region" description="Helical" evidence="9">
    <location>
        <begin position="66"/>
        <end position="92"/>
    </location>
</feature>
<evidence type="ECO:0000256" key="6">
    <source>
        <dbReference type="ARBA" id="ARBA00022777"/>
    </source>
</evidence>
<proteinExistence type="predicted"/>
<evidence type="ECO:0000259" key="10">
    <source>
        <dbReference type="SMART" id="SM00387"/>
    </source>
</evidence>
<dbReference type="InterPro" id="IPR003594">
    <property type="entry name" value="HATPase_dom"/>
</dbReference>
<dbReference type="EMBL" id="BAABGN010000012">
    <property type="protein sequence ID" value="GAA4429315.1"/>
    <property type="molecule type" value="Genomic_DNA"/>
</dbReference>
<sequence length="400" mass="43005">MRPWSRFWRYLVALVIGLAAMLAVIAEAAPGDEPLPDPVGMRMVLDLIAGIVALAVLPWRRRHPVAIAALTSALMAISAVATGPAALAVVSMATGRRAWRIAPVGVVWMVATIYFDIGWWQNGTDWRLVTVLTLAAYAVCVVIGMYVGARRELVRNLHERAVTAERERALESETARAAERTRIAREMHDVLAHRISLVAMHAGALTYRQDLDREQTVETAEVVQHNARLALTELRQILGVLRSVGDGEEGAVEPPQPTLADLPALLAEARGGGAQVRLEAARLPADQDVLRADPNALELPSATSRTAYRILQEALTNARKHAPGAPVDVTLGGAPGGLLTIDVRNARGGRPDGRPDGRGAGMGLAGLVERAELVGGMLEHGFEPDGTFVVKAWLPWEEEA</sequence>
<comment type="caution">
    <text evidence="11">The sequence shown here is derived from an EMBL/GenBank/DDBJ whole genome shotgun (WGS) entry which is preliminary data.</text>
</comment>